<evidence type="ECO:0000256" key="1">
    <source>
        <dbReference type="SAM" id="Phobius"/>
    </source>
</evidence>
<dbReference type="Pfam" id="PF04335">
    <property type="entry name" value="VirB8"/>
    <property type="match status" value="1"/>
</dbReference>
<evidence type="ECO:0000313" key="3">
    <source>
        <dbReference type="EMBL" id="RPJ93293.1"/>
    </source>
</evidence>
<comment type="caution">
    <text evidence="3">The sequence shown here is derived from an EMBL/GenBank/DDBJ whole genome shotgun (WGS) entry which is preliminary data.</text>
</comment>
<protein>
    <submittedName>
        <fullName evidence="3">Type IV secretion system protein</fullName>
    </submittedName>
</protein>
<feature type="transmembrane region" description="Helical" evidence="1">
    <location>
        <begin position="65"/>
        <end position="86"/>
    </location>
</feature>
<evidence type="ECO:0000313" key="4">
    <source>
        <dbReference type="Proteomes" id="UP000285324"/>
    </source>
</evidence>
<sequence>MPLNFKGRFMRRRRPDLRPTDTSQPPVQTAEDPSFDAHILPLTQRAHRLYYAVFQRPLQQADRSALVAFAFFLVALVEGIALYQLVPLKQQTPYFVEWDARSGAVWISDRVAERFTPETANKTFFLRQWATWLLTIKPNPSDSIDVDIPKATRWTIGTATDQLTDYFAKVDPIGVRIADQPGLTREVTENSTTYSVDGKQAYMLLTLQERVNGKEFGEPKTKLLTIRFLLSTDKQAIDEQRSNPLGVKIEWWTLTDYFGPTSVRIQGAQ</sequence>
<proteinExistence type="predicted"/>
<name>A0A0D6IR34_ALCXX</name>
<dbReference type="Proteomes" id="UP000285324">
    <property type="component" value="Unassembled WGS sequence"/>
</dbReference>
<organism evidence="3 4">
    <name type="scientific">Alcaligenes xylosoxydans xylosoxydans</name>
    <name type="common">Achromobacter xylosoxidans</name>
    <dbReference type="NCBI Taxonomy" id="85698"/>
    <lineage>
        <taxon>Bacteria</taxon>
        <taxon>Pseudomonadati</taxon>
        <taxon>Pseudomonadota</taxon>
        <taxon>Betaproteobacteria</taxon>
        <taxon>Burkholderiales</taxon>
        <taxon>Alcaligenaceae</taxon>
        <taxon>Achromobacter</taxon>
    </lineage>
</organism>
<dbReference type="GO" id="GO:0016020">
    <property type="term" value="C:membrane"/>
    <property type="evidence" value="ECO:0007669"/>
    <property type="project" value="InterPro"/>
</dbReference>
<reference evidence="3 4" key="1">
    <citation type="submission" date="2018-08" db="EMBL/GenBank/DDBJ databases">
        <title>Achromobacter xylosoxidans Genome sequencing and assembly.</title>
        <authorList>
            <person name="Wang R."/>
            <person name="Rensing C."/>
            <person name="Li Y."/>
        </authorList>
    </citation>
    <scope>NUCLEOTIDE SEQUENCE [LARGE SCALE GENOMIC DNA]</scope>
    <source>
        <strain evidence="3 4">GD003A</strain>
    </source>
</reference>
<accession>A0A0D6IR34</accession>
<keyword evidence="1" id="KW-0472">Membrane</keyword>
<dbReference type="EMBL" id="QVXO01000003">
    <property type="protein sequence ID" value="RPJ93293.1"/>
    <property type="molecule type" value="Genomic_DNA"/>
</dbReference>
<dbReference type="KEGG" id="axx:ERS451415_05725"/>
<feature type="domain" description="Bacterial virulence protein VirB8" evidence="2">
    <location>
        <begin position="46"/>
        <end position="251"/>
    </location>
</feature>
<dbReference type="OrthoDB" id="9154451at2"/>
<keyword evidence="1" id="KW-1133">Transmembrane helix</keyword>
<dbReference type="AlphaFoldDB" id="A0A0D6IR34"/>
<dbReference type="InterPro" id="IPR007430">
    <property type="entry name" value="VirB8"/>
</dbReference>
<gene>
    <name evidence="3" type="ORF">DY367_02910</name>
</gene>
<dbReference type="RefSeq" id="WP_054488777.1">
    <property type="nucleotide sequence ID" value="NZ_AP028040.1"/>
</dbReference>
<evidence type="ECO:0000259" key="2">
    <source>
        <dbReference type="Pfam" id="PF04335"/>
    </source>
</evidence>
<keyword evidence="1" id="KW-0812">Transmembrane</keyword>